<name>A0A1R1PEZ3_ZANCU</name>
<protein>
    <submittedName>
        <fullName evidence="1">Uncharacterized protein</fullName>
    </submittedName>
</protein>
<sequence length="123" mass="14277">MEQIREKSEQERIDEFNALKAEFDPEVILQRTEEWKKKLEGKYLDFDDCVANKISGVDRMVKDGYSVSSEIREKESENIVKASSLPEVVRIIGKNTCVTLDYRPSRLNIHVLEDGLIQRVYLA</sequence>
<comment type="caution">
    <text evidence="1">The sequence shown here is derived from an EMBL/GenBank/DDBJ whole genome shotgun (WGS) entry which is preliminary data.</text>
</comment>
<dbReference type="Gene3D" id="3.30.10.10">
    <property type="entry name" value="Trypsin Inhibitor V, subunit A"/>
    <property type="match status" value="1"/>
</dbReference>
<dbReference type="EMBL" id="LSSK01001502">
    <property type="protein sequence ID" value="OMH79570.1"/>
    <property type="molecule type" value="Genomic_DNA"/>
</dbReference>
<reference evidence="2" key="1">
    <citation type="submission" date="2017-01" db="EMBL/GenBank/DDBJ databases">
        <authorList>
            <person name="Wang Y."/>
            <person name="White M."/>
            <person name="Kvist S."/>
            <person name="Moncalvo J.-M."/>
        </authorList>
    </citation>
    <scope>NUCLEOTIDE SEQUENCE [LARGE SCALE GENOMIC DNA]</scope>
    <source>
        <strain evidence="2">COL-18-3</strain>
    </source>
</reference>
<dbReference type="Proteomes" id="UP000188320">
    <property type="component" value="Unassembled WGS sequence"/>
</dbReference>
<proteinExistence type="predicted"/>
<dbReference type="AlphaFoldDB" id="A0A1R1PEZ3"/>
<keyword evidence="2" id="KW-1185">Reference proteome</keyword>
<accession>A0A1R1PEZ3</accession>
<dbReference type="OrthoDB" id="10013825at2759"/>
<evidence type="ECO:0000313" key="2">
    <source>
        <dbReference type="Proteomes" id="UP000188320"/>
    </source>
</evidence>
<organism evidence="1 2">
    <name type="scientific">Zancudomyces culisetae</name>
    <name type="common">Gut fungus</name>
    <name type="synonym">Smittium culisetae</name>
    <dbReference type="NCBI Taxonomy" id="1213189"/>
    <lineage>
        <taxon>Eukaryota</taxon>
        <taxon>Fungi</taxon>
        <taxon>Fungi incertae sedis</taxon>
        <taxon>Zoopagomycota</taxon>
        <taxon>Kickxellomycotina</taxon>
        <taxon>Harpellomycetes</taxon>
        <taxon>Harpellales</taxon>
        <taxon>Legeriomycetaceae</taxon>
        <taxon>Zancudomyces</taxon>
    </lineage>
</organism>
<gene>
    <name evidence="1" type="ORF">AX774_g7003</name>
</gene>
<evidence type="ECO:0000313" key="1">
    <source>
        <dbReference type="EMBL" id="OMH79570.1"/>
    </source>
</evidence>